<accession>A0A9E4K9F9</accession>
<keyword evidence="1" id="KW-1133">Transmembrane helix</keyword>
<comment type="caution">
    <text evidence="2">The sequence shown here is derived from an EMBL/GenBank/DDBJ whole genome shotgun (WGS) entry which is preliminary data.</text>
</comment>
<protein>
    <submittedName>
        <fullName evidence="2">Uncharacterized protein</fullName>
    </submittedName>
</protein>
<evidence type="ECO:0000256" key="1">
    <source>
        <dbReference type="SAM" id="Phobius"/>
    </source>
</evidence>
<reference evidence="2" key="1">
    <citation type="journal article" date="2021" name="Proc. Natl. Acad. Sci. U.S.A.">
        <title>Global biogeography of chemosynthetic symbionts reveals both localized and globally distributed symbiont groups. .</title>
        <authorList>
            <person name="Osvatic J.T."/>
            <person name="Wilkins L.G.E."/>
            <person name="Leibrecht L."/>
            <person name="Leray M."/>
            <person name="Zauner S."/>
            <person name="Polzin J."/>
            <person name="Camacho Y."/>
            <person name="Gros O."/>
            <person name="van Gils J.A."/>
            <person name="Eisen J.A."/>
            <person name="Petersen J.M."/>
            <person name="Yuen B."/>
        </authorList>
    </citation>
    <scope>NUCLEOTIDE SEQUENCE</scope>
    <source>
        <strain evidence="2">MAGclacostrist064TRANS</strain>
    </source>
</reference>
<dbReference type="Proteomes" id="UP000886667">
    <property type="component" value="Unassembled WGS sequence"/>
</dbReference>
<gene>
    <name evidence="2" type="ORF">JAZ07_00665</name>
</gene>
<dbReference type="EMBL" id="JAEPCM010000016">
    <property type="protein sequence ID" value="MCG7944837.1"/>
    <property type="molecule type" value="Genomic_DNA"/>
</dbReference>
<dbReference type="AlphaFoldDB" id="A0A9E4K9F9"/>
<proteinExistence type="predicted"/>
<keyword evidence="1" id="KW-0472">Membrane</keyword>
<feature type="transmembrane region" description="Helical" evidence="1">
    <location>
        <begin position="39"/>
        <end position="59"/>
    </location>
</feature>
<evidence type="ECO:0000313" key="2">
    <source>
        <dbReference type="EMBL" id="MCG7944837.1"/>
    </source>
</evidence>
<evidence type="ECO:0000313" key="3">
    <source>
        <dbReference type="Proteomes" id="UP000886667"/>
    </source>
</evidence>
<keyword evidence="1" id="KW-0812">Transmembrane</keyword>
<organism evidence="2 3">
    <name type="scientific">Candidatus Thiodiazotropha taylori</name>
    <dbReference type="NCBI Taxonomy" id="2792791"/>
    <lineage>
        <taxon>Bacteria</taxon>
        <taxon>Pseudomonadati</taxon>
        <taxon>Pseudomonadota</taxon>
        <taxon>Gammaproteobacteria</taxon>
        <taxon>Chromatiales</taxon>
        <taxon>Sedimenticolaceae</taxon>
        <taxon>Candidatus Thiodiazotropha</taxon>
    </lineage>
</organism>
<name>A0A9E4K9F9_9GAMM</name>
<sequence>MKKAIIDGQEYTVDENGKILDRIPHITETADPAARMGGFQLTAMSVGIFTALLAILGIIH</sequence>